<reference evidence="2" key="1">
    <citation type="journal article" date="2019" name="Int. J. Syst. Evol. Microbiol.">
        <title>The Global Catalogue of Microorganisms (GCM) 10K type strain sequencing project: providing services to taxonomists for standard genome sequencing and annotation.</title>
        <authorList>
            <consortium name="The Broad Institute Genomics Platform"/>
            <consortium name="The Broad Institute Genome Sequencing Center for Infectious Disease"/>
            <person name="Wu L."/>
            <person name="Ma J."/>
        </authorList>
    </citation>
    <scope>NUCLEOTIDE SEQUENCE [LARGE SCALE GENOMIC DNA]</scope>
    <source>
        <strain evidence="2">JCM 18081</strain>
    </source>
</reference>
<proteinExistence type="predicted"/>
<dbReference type="RefSeq" id="WP_345624940.1">
    <property type="nucleotide sequence ID" value="NZ_BAABIG010000166.1"/>
</dbReference>
<sequence>MRNILDRKRNVISEELRLALETEGASLDLPKYKNKEFMDLGLYLIGFRLLNKESNVYVYGYHYYDSIFTEAFLSFLEGRNYNRIRFTD</sequence>
<keyword evidence="2" id="KW-1185">Reference proteome</keyword>
<dbReference type="EMBL" id="BAABIG010000166">
    <property type="protein sequence ID" value="GAA4828784.1"/>
    <property type="molecule type" value="Genomic_DNA"/>
</dbReference>
<protein>
    <submittedName>
        <fullName evidence="1">Uncharacterized protein</fullName>
    </submittedName>
</protein>
<organism evidence="1 2">
    <name type="scientific">Streptomyces ziwulingensis</name>
    <dbReference type="NCBI Taxonomy" id="1045501"/>
    <lineage>
        <taxon>Bacteria</taxon>
        <taxon>Bacillati</taxon>
        <taxon>Actinomycetota</taxon>
        <taxon>Actinomycetes</taxon>
        <taxon>Kitasatosporales</taxon>
        <taxon>Streptomycetaceae</taxon>
        <taxon>Streptomyces</taxon>
    </lineage>
</organism>
<comment type="caution">
    <text evidence="1">The sequence shown here is derived from an EMBL/GenBank/DDBJ whole genome shotgun (WGS) entry which is preliminary data.</text>
</comment>
<evidence type="ECO:0000313" key="1">
    <source>
        <dbReference type="EMBL" id="GAA4828784.1"/>
    </source>
</evidence>
<name>A0ABP9D9P2_9ACTN</name>
<accession>A0ABP9D9P2</accession>
<evidence type="ECO:0000313" key="2">
    <source>
        <dbReference type="Proteomes" id="UP001501265"/>
    </source>
</evidence>
<dbReference type="Proteomes" id="UP001501265">
    <property type="component" value="Unassembled WGS sequence"/>
</dbReference>
<gene>
    <name evidence="1" type="ORF">GCM10023220_71760</name>
</gene>